<dbReference type="Proteomes" id="UP000694561">
    <property type="component" value="Unplaced"/>
</dbReference>
<accession>A0A8C6C149</accession>
<evidence type="ECO:0008006" key="7">
    <source>
        <dbReference type="Google" id="ProtNLM"/>
    </source>
</evidence>
<evidence type="ECO:0000256" key="2">
    <source>
        <dbReference type="ARBA" id="ARBA00023134"/>
    </source>
</evidence>
<dbReference type="Pfam" id="PF00025">
    <property type="entry name" value="Arf"/>
    <property type="match status" value="1"/>
</dbReference>
<dbReference type="GeneTree" id="ENSGT00940000163066"/>
<dbReference type="InterPro" id="IPR027417">
    <property type="entry name" value="P-loop_NTPase"/>
</dbReference>
<evidence type="ECO:0000256" key="1">
    <source>
        <dbReference type="ARBA" id="ARBA00022741"/>
    </source>
</evidence>
<evidence type="ECO:0000256" key="4">
    <source>
        <dbReference type="PIRSR" id="PIRSR606689-2"/>
    </source>
</evidence>
<keyword evidence="1 3" id="KW-0547">Nucleotide-binding</keyword>
<dbReference type="AlphaFoldDB" id="A0A8C6C149"/>
<feature type="binding site" evidence="4">
    <location>
        <position position="30"/>
    </location>
    <ligand>
        <name>Mg(2+)</name>
        <dbReference type="ChEBI" id="CHEBI:18420"/>
    </ligand>
</feature>
<evidence type="ECO:0000256" key="3">
    <source>
        <dbReference type="PIRSR" id="PIRSR606689-1"/>
    </source>
</evidence>
<dbReference type="GO" id="GO:0005525">
    <property type="term" value="F:GTP binding"/>
    <property type="evidence" value="ECO:0007669"/>
    <property type="project" value="UniProtKB-KW"/>
</dbReference>
<name>A0A8C6C149_MONMO</name>
<dbReference type="InterPro" id="IPR006689">
    <property type="entry name" value="Small_GTPase_ARF/SAR"/>
</dbReference>
<protein>
    <recommendedName>
        <fullName evidence="7">ADP-ribosylation factor-like protein 5C</fullName>
    </recommendedName>
</protein>
<feature type="binding site" evidence="4">
    <location>
        <position position="47"/>
    </location>
    <ligand>
        <name>Mg(2+)</name>
        <dbReference type="ChEBI" id="CHEBI:18420"/>
    </ligand>
</feature>
<reference evidence="5" key="1">
    <citation type="submission" date="2025-08" db="UniProtKB">
        <authorList>
            <consortium name="Ensembl"/>
        </authorList>
    </citation>
    <scope>IDENTIFICATION</scope>
</reference>
<sequence length="96" mass="10737">MGQLIGKLMSIFGKQQHRVIIVGLDNAGKTSIPYPFLKNEVVPTCPTIRSNVEKIVLQKTHFFMWDIRGEEALCSAWNTYYSNAEVRRVPGLGGAV</sequence>
<evidence type="ECO:0000313" key="6">
    <source>
        <dbReference type="Proteomes" id="UP000694561"/>
    </source>
</evidence>
<dbReference type="GO" id="GO:0046872">
    <property type="term" value="F:metal ion binding"/>
    <property type="evidence" value="ECO:0007669"/>
    <property type="project" value="UniProtKB-KW"/>
</dbReference>
<evidence type="ECO:0000313" key="5">
    <source>
        <dbReference type="Ensembl" id="ENSMMNP00015025111.1"/>
    </source>
</evidence>
<keyword evidence="2 3" id="KW-0342">GTP-binding</keyword>
<keyword evidence="6" id="KW-1185">Reference proteome</keyword>
<dbReference type="SUPFAM" id="SSF52540">
    <property type="entry name" value="P-loop containing nucleoside triphosphate hydrolases"/>
    <property type="match status" value="1"/>
</dbReference>
<keyword evidence="4" id="KW-0460">Magnesium</keyword>
<dbReference type="InterPro" id="IPR024156">
    <property type="entry name" value="Small_GTPase_ARF"/>
</dbReference>
<feature type="binding site" evidence="3">
    <location>
        <begin position="23"/>
        <end position="30"/>
    </location>
    <ligand>
        <name>GTP</name>
        <dbReference type="ChEBI" id="CHEBI:37565"/>
    </ligand>
</feature>
<dbReference type="PANTHER" id="PTHR11711">
    <property type="entry name" value="ADP RIBOSYLATION FACTOR-RELATED"/>
    <property type="match status" value="1"/>
</dbReference>
<proteinExistence type="predicted"/>
<keyword evidence="4" id="KW-0479">Metal-binding</keyword>
<organism evidence="5 6">
    <name type="scientific">Monodon monoceros</name>
    <name type="common">Narwhal</name>
    <name type="synonym">Ceratodon monodon</name>
    <dbReference type="NCBI Taxonomy" id="40151"/>
    <lineage>
        <taxon>Eukaryota</taxon>
        <taxon>Metazoa</taxon>
        <taxon>Chordata</taxon>
        <taxon>Craniata</taxon>
        <taxon>Vertebrata</taxon>
        <taxon>Euteleostomi</taxon>
        <taxon>Mammalia</taxon>
        <taxon>Eutheria</taxon>
        <taxon>Laurasiatheria</taxon>
        <taxon>Artiodactyla</taxon>
        <taxon>Whippomorpha</taxon>
        <taxon>Cetacea</taxon>
        <taxon>Odontoceti</taxon>
        <taxon>Monodontidae</taxon>
        <taxon>Monodon</taxon>
    </lineage>
</organism>
<dbReference type="Gene3D" id="3.40.50.300">
    <property type="entry name" value="P-loop containing nucleotide triphosphate hydrolases"/>
    <property type="match status" value="1"/>
</dbReference>
<reference evidence="5" key="2">
    <citation type="submission" date="2025-09" db="UniProtKB">
        <authorList>
            <consortium name="Ensembl"/>
        </authorList>
    </citation>
    <scope>IDENTIFICATION</scope>
</reference>
<dbReference type="PRINTS" id="PR00328">
    <property type="entry name" value="SAR1GTPBP"/>
</dbReference>
<dbReference type="GO" id="GO:0003924">
    <property type="term" value="F:GTPase activity"/>
    <property type="evidence" value="ECO:0007669"/>
    <property type="project" value="InterPro"/>
</dbReference>
<feature type="binding site" evidence="3">
    <location>
        <position position="69"/>
    </location>
    <ligand>
        <name>GTP</name>
        <dbReference type="ChEBI" id="CHEBI:37565"/>
    </ligand>
</feature>
<dbReference type="Ensembl" id="ENSMMNT00015027615.1">
    <property type="protein sequence ID" value="ENSMMNP00015025111.1"/>
    <property type="gene ID" value="ENSMMNG00015018408.1"/>
</dbReference>